<keyword evidence="6" id="KW-0411">Iron-sulfur</keyword>
<evidence type="ECO:0000256" key="6">
    <source>
        <dbReference type="ARBA" id="ARBA00023014"/>
    </source>
</evidence>
<dbReference type="Pfam" id="PF04055">
    <property type="entry name" value="Radical_SAM"/>
    <property type="match status" value="1"/>
</dbReference>
<evidence type="ECO:0000259" key="7">
    <source>
        <dbReference type="PROSITE" id="PS51918"/>
    </source>
</evidence>
<sequence>MVHTFTALGQYLAADVNSGAVHVLDKLSFDLLSLIEGPMGERLPQKLAEQLDQYDPRELSEAWEELRGLQDQGLLFSDDEYIDPEAAMALPKSAVVKALCLHVSHDCNLRCKYCFASTGDFGTGHRMTMDFETAKRAIDWVVAKSGKRRNIEIDFFGGEPLMAMDTVKRTVEYARSLEKERNKVFRFTITTNGVLLNDETIEYINREMSNVVLSLDGRQPVNDRMRPTVNGKGSYEVIVPKFQKLVAGRGTKDYYVRGTFTRDNLDFSQDVLHMGDLGFRHVSVEPASGPLDDPFAIKEEDLEKVEAEYEKLAGQLMERPDINFFHFNVDLAQGPCVIKRLRGCGAGCEYVAITPDGDIYPCHQFVGKEEYRMGNVFDGSFDMDISGTFAQQNIYTRPACRECWARFYCSGGCSASNLLVNGDITKSNDVACQMERKRLECAIALNAIEAGMGSKRNTNCNNTDCIECSLGESK</sequence>
<evidence type="ECO:0000313" key="9">
    <source>
        <dbReference type="Proteomes" id="UP000628736"/>
    </source>
</evidence>
<comment type="caution">
    <text evidence="8">The sequence shown here is derived from an EMBL/GenBank/DDBJ whole genome shotgun (WGS) entry which is preliminary data.</text>
</comment>
<accession>A0A8J6M6Y2</accession>
<proteinExistence type="predicted"/>
<evidence type="ECO:0000313" key="8">
    <source>
        <dbReference type="EMBL" id="MBC5722423.1"/>
    </source>
</evidence>
<dbReference type="Gene3D" id="3.20.20.70">
    <property type="entry name" value="Aldolase class I"/>
    <property type="match status" value="1"/>
</dbReference>
<dbReference type="InterPro" id="IPR000385">
    <property type="entry name" value="MoaA_NifB_PqqE_Fe-S-bd_CS"/>
</dbReference>
<evidence type="ECO:0000256" key="3">
    <source>
        <dbReference type="ARBA" id="ARBA00022691"/>
    </source>
</evidence>
<dbReference type="InterPro" id="IPR023867">
    <property type="entry name" value="Sulphatase_maturase_rSAM"/>
</dbReference>
<dbReference type="InterPro" id="IPR058240">
    <property type="entry name" value="rSAM_sf"/>
</dbReference>
<dbReference type="GO" id="GO:0046872">
    <property type="term" value="F:metal ion binding"/>
    <property type="evidence" value="ECO:0007669"/>
    <property type="project" value="UniProtKB-KW"/>
</dbReference>
<name>A0A8J6M6Y2_9FIRM</name>
<dbReference type="PROSITE" id="PS01305">
    <property type="entry name" value="MOAA_NIFB_PQQE"/>
    <property type="match status" value="1"/>
</dbReference>
<protein>
    <submittedName>
        <fullName evidence="8">Thioether cross-link-forming SCIFF peptide maturase</fullName>
    </submittedName>
</protein>
<dbReference type="NCBIfam" id="TIGR04085">
    <property type="entry name" value="rSAM_more_4Fe4S"/>
    <property type="match status" value="1"/>
</dbReference>
<comment type="cofactor">
    <cofactor evidence="1">
        <name>[4Fe-4S] cluster</name>
        <dbReference type="ChEBI" id="CHEBI:49883"/>
    </cofactor>
</comment>
<dbReference type="RefSeq" id="WP_186852554.1">
    <property type="nucleotide sequence ID" value="NZ_JACOPO010000003.1"/>
</dbReference>
<evidence type="ECO:0000256" key="2">
    <source>
        <dbReference type="ARBA" id="ARBA00022485"/>
    </source>
</evidence>
<dbReference type="AlphaFoldDB" id="A0A8J6M6Y2"/>
<dbReference type="InterPro" id="IPR013785">
    <property type="entry name" value="Aldolase_TIM"/>
</dbReference>
<dbReference type="EMBL" id="JACOPO010000003">
    <property type="protein sequence ID" value="MBC5722423.1"/>
    <property type="molecule type" value="Genomic_DNA"/>
</dbReference>
<evidence type="ECO:0000256" key="4">
    <source>
        <dbReference type="ARBA" id="ARBA00022723"/>
    </source>
</evidence>
<dbReference type="SFLD" id="SFLDG01386">
    <property type="entry name" value="main_SPASM_domain-containing"/>
    <property type="match status" value="1"/>
</dbReference>
<dbReference type="PANTHER" id="PTHR43273:SF8">
    <property type="entry name" value="RADICAL SAM DOMAIN PROTEIN"/>
    <property type="match status" value="1"/>
</dbReference>
<dbReference type="SFLD" id="SFLDG01384">
    <property type="entry name" value="thioether_bond_formation_requi"/>
    <property type="match status" value="1"/>
</dbReference>
<dbReference type="SUPFAM" id="SSF102114">
    <property type="entry name" value="Radical SAM enzymes"/>
    <property type="match status" value="1"/>
</dbReference>
<keyword evidence="9" id="KW-1185">Reference proteome</keyword>
<keyword evidence="3" id="KW-0949">S-adenosyl-L-methionine</keyword>
<dbReference type="Pfam" id="PF13186">
    <property type="entry name" value="SPASM"/>
    <property type="match status" value="1"/>
</dbReference>
<dbReference type="PROSITE" id="PS51918">
    <property type="entry name" value="RADICAL_SAM"/>
    <property type="match status" value="1"/>
</dbReference>
<evidence type="ECO:0000256" key="5">
    <source>
        <dbReference type="ARBA" id="ARBA00023004"/>
    </source>
</evidence>
<dbReference type="SFLD" id="SFLDS00029">
    <property type="entry name" value="Radical_SAM"/>
    <property type="match status" value="1"/>
</dbReference>
<feature type="domain" description="Radical SAM core" evidence="7">
    <location>
        <begin position="93"/>
        <end position="328"/>
    </location>
</feature>
<dbReference type="PANTHER" id="PTHR43273">
    <property type="entry name" value="ANAEROBIC SULFATASE-MATURATING ENZYME HOMOLOG ASLB-RELATED"/>
    <property type="match status" value="1"/>
</dbReference>
<dbReference type="InterPro" id="IPR024025">
    <property type="entry name" value="SCIFF_rSAM_maturase"/>
</dbReference>
<reference evidence="8" key="1">
    <citation type="submission" date="2020-08" db="EMBL/GenBank/DDBJ databases">
        <title>Genome public.</title>
        <authorList>
            <person name="Liu C."/>
            <person name="Sun Q."/>
        </authorList>
    </citation>
    <scope>NUCLEOTIDE SEQUENCE</scope>
    <source>
        <strain evidence="8">NSJ-23</strain>
    </source>
</reference>
<evidence type="ECO:0000256" key="1">
    <source>
        <dbReference type="ARBA" id="ARBA00001966"/>
    </source>
</evidence>
<gene>
    <name evidence="8" type="primary">scfB</name>
    <name evidence="8" type="ORF">H8S11_06320</name>
</gene>
<organism evidence="8 9">
    <name type="scientific">Flintibacter hominis</name>
    <dbReference type="NCBI Taxonomy" id="2763048"/>
    <lineage>
        <taxon>Bacteria</taxon>
        <taxon>Bacillati</taxon>
        <taxon>Bacillota</taxon>
        <taxon>Clostridia</taxon>
        <taxon>Eubacteriales</taxon>
        <taxon>Flintibacter</taxon>
    </lineage>
</organism>
<keyword evidence="4" id="KW-0479">Metal-binding</keyword>
<dbReference type="InterPro" id="IPR047602">
    <property type="entry name" value="SPASM_CteB-like"/>
</dbReference>
<dbReference type="GO" id="GO:0051539">
    <property type="term" value="F:4 iron, 4 sulfur cluster binding"/>
    <property type="evidence" value="ECO:0007669"/>
    <property type="project" value="UniProtKB-KW"/>
</dbReference>
<dbReference type="GO" id="GO:0016491">
    <property type="term" value="F:oxidoreductase activity"/>
    <property type="evidence" value="ECO:0007669"/>
    <property type="project" value="InterPro"/>
</dbReference>
<dbReference type="InterPro" id="IPR007197">
    <property type="entry name" value="rSAM"/>
</dbReference>
<dbReference type="NCBIfam" id="TIGR03974">
    <property type="entry name" value="rSAM_six_Cys"/>
    <property type="match status" value="1"/>
</dbReference>
<dbReference type="InterPro" id="IPR023885">
    <property type="entry name" value="4Fe4S-binding_SPASM_dom"/>
</dbReference>
<dbReference type="Proteomes" id="UP000628736">
    <property type="component" value="Unassembled WGS sequence"/>
</dbReference>
<keyword evidence="5" id="KW-0408">Iron</keyword>
<dbReference type="CDD" id="cd21124">
    <property type="entry name" value="SPASM_CteB-like"/>
    <property type="match status" value="1"/>
</dbReference>
<dbReference type="SFLD" id="SFLDG01067">
    <property type="entry name" value="SPASM/twitch_domain_containing"/>
    <property type="match status" value="1"/>
</dbReference>
<keyword evidence="2" id="KW-0004">4Fe-4S</keyword>
<dbReference type="CDD" id="cd01335">
    <property type="entry name" value="Radical_SAM"/>
    <property type="match status" value="1"/>
</dbReference>